<evidence type="ECO:0000256" key="4">
    <source>
        <dbReference type="ARBA" id="ARBA00022603"/>
    </source>
</evidence>
<dbReference type="InterPro" id="IPR018062">
    <property type="entry name" value="HTH_AraC-typ_CS"/>
</dbReference>
<evidence type="ECO:0000256" key="12">
    <source>
        <dbReference type="ARBA" id="ARBA00023163"/>
    </source>
</evidence>
<keyword evidence="7" id="KW-0227">DNA damage</keyword>
<evidence type="ECO:0000256" key="8">
    <source>
        <dbReference type="ARBA" id="ARBA00022833"/>
    </source>
</evidence>
<sequence>MLDEEACYRAVQGRDARFDGVFYIGVTSTGIYCRPSCPAMTPKRQNVRFYRTAAEAQTGGFRACRRCRPDATPGSAEWNIRADVVGRAMRLIADGVVDRDGVAGLAGRLGYSERQVHRTLVEEVGAGPLRLARSQRAHTARTLLETTELPVTEIAFAAGFASIRQFNDTIREVYALTPSELRGKARRRGPTATAGTVELRLAYRQPADFRGALDFLALRAVPGIEEVDGDTYRRSLTLPHGTGVAELTPRDGWVQATLRLADPRDLTAAVARCRRVFDLDADPQAVDDLLGADPALGPLVAARPGTRVPGTVDGDELAVRGVLGQQVSVAAARTVAGRLVAEHGKPLDAPVGTVTHAFPAAAVLASVDPATFPMPGSRQRTLHELTSRLADGTLCLDPGVDRDETERLLLDVPGIGPWTAKYVRMRALADPDVFLPTDLGVKHAMAGLGLPSEPRAVAELAENWRPWRSYALLHAWSSL</sequence>
<feature type="domain" description="HTH araC/xylS-type" evidence="14">
    <location>
        <begin position="86"/>
        <end position="184"/>
    </location>
</feature>
<reference evidence="16" key="1">
    <citation type="submission" date="2016-10" db="EMBL/GenBank/DDBJ databases">
        <authorList>
            <person name="Varghese N."/>
            <person name="Submissions S."/>
        </authorList>
    </citation>
    <scope>NUCLEOTIDE SEQUENCE [LARGE SCALE GENOMIC DNA]</scope>
    <source>
        <strain evidence="16">DSM 45237</strain>
    </source>
</reference>
<keyword evidence="13" id="KW-0234">DNA repair</keyword>
<dbReference type="Gene3D" id="3.30.310.20">
    <property type="entry name" value="DNA-3-methyladenine glycosylase AlkA, N-terminal domain"/>
    <property type="match status" value="1"/>
</dbReference>
<evidence type="ECO:0000256" key="2">
    <source>
        <dbReference type="ARBA" id="ARBA00001947"/>
    </source>
</evidence>
<dbReference type="InterPro" id="IPR035451">
    <property type="entry name" value="Ada-like_dom_sf"/>
</dbReference>
<dbReference type="InterPro" id="IPR010316">
    <property type="entry name" value="AlkA_N"/>
</dbReference>
<evidence type="ECO:0000256" key="9">
    <source>
        <dbReference type="ARBA" id="ARBA00023015"/>
    </source>
</evidence>
<dbReference type="GO" id="GO:0005737">
    <property type="term" value="C:cytoplasm"/>
    <property type="evidence" value="ECO:0007669"/>
    <property type="project" value="TreeGrafter"/>
</dbReference>
<dbReference type="GO" id="GO:0008168">
    <property type="term" value="F:methyltransferase activity"/>
    <property type="evidence" value="ECO:0007669"/>
    <property type="project" value="UniProtKB-KW"/>
</dbReference>
<dbReference type="InterPro" id="IPR011257">
    <property type="entry name" value="DNA_glycosylase"/>
</dbReference>
<proteinExistence type="predicted"/>
<dbReference type="GO" id="GO:0043916">
    <property type="term" value="F:DNA-7-methylguanine glycosylase activity"/>
    <property type="evidence" value="ECO:0007669"/>
    <property type="project" value="TreeGrafter"/>
</dbReference>
<dbReference type="InterPro" id="IPR037046">
    <property type="entry name" value="AlkA_N_sf"/>
</dbReference>
<dbReference type="GO" id="GO:0006307">
    <property type="term" value="P:DNA alkylation repair"/>
    <property type="evidence" value="ECO:0007669"/>
    <property type="project" value="TreeGrafter"/>
</dbReference>
<name>A0A1H5PJW9_9ACTN</name>
<dbReference type="Pfam" id="PF02805">
    <property type="entry name" value="Ada_Zn_binding"/>
    <property type="match status" value="1"/>
</dbReference>
<dbReference type="Pfam" id="PF06029">
    <property type="entry name" value="AlkA_N"/>
    <property type="match status" value="1"/>
</dbReference>
<dbReference type="InterPro" id="IPR009057">
    <property type="entry name" value="Homeodomain-like_sf"/>
</dbReference>
<dbReference type="Gene3D" id="1.10.10.60">
    <property type="entry name" value="Homeodomain-like"/>
    <property type="match status" value="1"/>
</dbReference>
<evidence type="ECO:0000256" key="6">
    <source>
        <dbReference type="ARBA" id="ARBA00022723"/>
    </source>
</evidence>
<evidence type="ECO:0000313" key="15">
    <source>
        <dbReference type="EMBL" id="SEF13974.1"/>
    </source>
</evidence>
<keyword evidence="16" id="KW-1185">Reference proteome</keyword>
<keyword evidence="5" id="KW-0808">Transferase</keyword>
<dbReference type="GO" id="GO:0006285">
    <property type="term" value="P:base-excision repair, AP site formation"/>
    <property type="evidence" value="ECO:0007669"/>
    <property type="project" value="TreeGrafter"/>
</dbReference>
<dbReference type="SUPFAM" id="SSF57884">
    <property type="entry name" value="Ada DNA repair protein, N-terminal domain (N-Ada 10)"/>
    <property type="match status" value="1"/>
</dbReference>
<keyword evidence="8" id="KW-0862">Zinc</keyword>
<evidence type="ECO:0000256" key="3">
    <source>
        <dbReference type="ARBA" id="ARBA00012000"/>
    </source>
</evidence>
<keyword evidence="11" id="KW-0010">Activator</keyword>
<dbReference type="GO" id="GO:0032993">
    <property type="term" value="C:protein-DNA complex"/>
    <property type="evidence" value="ECO:0007669"/>
    <property type="project" value="TreeGrafter"/>
</dbReference>
<dbReference type="GO" id="GO:0032259">
    <property type="term" value="P:methylation"/>
    <property type="evidence" value="ECO:0007669"/>
    <property type="project" value="UniProtKB-KW"/>
</dbReference>
<gene>
    <name evidence="15" type="ORF">SAMN04488561_4520</name>
</gene>
<evidence type="ECO:0000256" key="10">
    <source>
        <dbReference type="ARBA" id="ARBA00023125"/>
    </source>
</evidence>
<keyword evidence="10" id="KW-0238">DNA-binding</keyword>
<dbReference type="InterPro" id="IPR004026">
    <property type="entry name" value="Ada_DNA_repair_Zn-bd"/>
</dbReference>
<evidence type="ECO:0000256" key="13">
    <source>
        <dbReference type="ARBA" id="ARBA00023204"/>
    </source>
</evidence>
<accession>A0A1H5PJW9</accession>
<dbReference type="Proteomes" id="UP000181980">
    <property type="component" value="Unassembled WGS sequence"/>
</dbReference>
<dbReference type="GO" id="GO:0043565">
    <property type="term" value="F:sequence-specific DNA binding"/>
    <property type="evidence" value="ECO:0007669"/>
    <property type="project" value="InterPro"/>
</dbReference>
<evidence type="ECO:0000256" key="1">
    <source>
        <dbReference type="ARBA" id="ARBA00000086"/>
    </source>
</evidence>
<dbReference type="EMBL" id="FNUC01000004">
    <property type="protein sequence ID" value="SEF13974.1"/>
    <property type="molecule type" value="Genomic_DNA"/>
</dbReference>
<dbReference type="Gene3D" id="1.10.340.30">
    <property type="entry name" value="Hypothetical protein, domain 2"/>
    <property type="match status" value="1"/>
</dbReference>
<dbReference type="InterPro" id="IPR023170">
    <property type="entry name" value="HhH_base_excis_C"/>
</dbReference>
<comment type="cofactor">
    <cofactor evidence="2">
        <name>Zn(2+)</name>
        <dbReference type="ChEBI" id="CHEBI:29105"/>
    </cofactor>
</comment>
<organism evidence="15 16">
    <name type="scientific">Jiangella alba</name>
    <dbReference type="NCBI Taxonomy" id="561176"/>
    <lineage>
        <taxon>Bacteria</taxon>
        <taxon>Bacillati</taxon>
        <taxon>Actinomycetota</taxon>
        <taxon>Actinomycetes</taxon>
        <taxon>Jiangellales</taxon>
        <taxon>Jiangellaceae</taxon>
        <taxon>Jiangella</taxon>
    </lineage>
</organism>
<dbReference type="PROSITE" id="PS01124">
    <property type="entry name" value="HTH_ARAC_FAMILY_2"/>
    <property type="match status" value="1"/>
</dbReference>
<keyword evidence="12" id="KW-0804">Transcription</keyword>
<evidence type="ECO:0000313" key="16">
    <source>
        <dbReference type="Proteomes" id="UP000181980"/>
    </source>
</evidence>
<dbReference type="InterPro" id="IPR003265">
    <property type="entry name" value="HhH-GPD_domain"/>
</dbReference>
<dbReference type="GO" id="GO:0008725">
    <property type="term" value="F:DNA-3-methyladenine glycosylase activity"/>
    <property type="evidence" value="ECO:0007669"/>
    <property type="project" value="TreeGrafter"/>
</dbReference>
<dbReference type="CDD" id="cd00056">
    <property type="entry name" value="ENDO3c"/>
    <property type="match status" value="1"/>
</dbReference>
<evidence type="ECO:0000256" key="7">
    <source>
        <dbReference type="ARBA" id="ARBA00022763"/>
    </source>
</evidence>
<comment type="catalytic activity">
    <reaction evidence="1">
        <text>Hydrolysis of alkylated DNA, releasing 3-methyladenine, 3-methylguanine, 7-methylguanine and 7-methyladenine.</text>
        <dbReference type="EC" id="3.2.2.21"/>
    </reaction>
</comment>
<dbReference type="Pfam" id="PF12833">
    <property type="entry name" value="HTH_18"/>
    <property type="match status" value="1"/>
</dbReference>
<evidence type="ECO:0000256" key="5">
    <source>
        <dbReference type="ARBA" id="ARBA00022679"/>
    </source>
</evidence>
<protein>
    <recommendedName>
        <fullName evidence="3">DNA-3-methyladenine glycosylase II</fullName>
        <ecNumber evidence="3">3.2.2.21</ecNumber>
    </recommendedName>
</protein>
<dbReference type="EC" id="3.2.2.21" evidence="3"/>
<dbReference type="SUPFAM" id="SSF46689">
    <property type="entry name" value="Homeodomain-like"/>
    <property type="match status" value="1"/>
</dbReference>
<dbReference type="STRING" id="561176.SAMN04488561_4520"/>
<dbReference type="SMART" id="SM00478">
    <property type="entry name" value="ENDO3c"/>
    <property type="match status" value="1"/>
</dbReference>
<dbReference type="PROSITE" id="PS00041">
    <property type="entry name" value="HTH_ARAC_FAMILY_1"/>
    <property type="match status" value="1"/>
</dbReference>
<dbReference type="AlphaFoldDB" id="A0A1H5PJW9"/>
<dbReference type="PANTHER" id="PTHR43003">
    <property type="entry name" value="DNA-3-METHYLADENINE GLYCOSYLASE"/>
    <property type="match status" value="1"/>
</dbReference>
<dbReference type="GO" id="GO:0008270">
    <property type="term" value="F:zinc ion binding"/>
    <property type="evidence" value="ECO:0007669"/>
    <property type="project" value="InterPro"/>
</dbReference>
<evidence type="ECO:0000256" key="11">
    <source>
        <dbReference type="ARBA" id="ARBA00023159"/>
    </source>
</evidence>
<keyword evidence="4" id="KW-0489">Methyltransferase</keyword>
<dbReference type="RefSeq" id="WP_069110206.1">
    <property type="nucleotide sequence ID" value="NZ_FNUC01000004.1"/>
</dbReference>
<evidence type="ECO:0000259" key="14">
    <source>
        <dbReference type="PROSITE" id="PS01124"/>
    </source>
</evidence>
<dbReference type="PANTHER" id="PTHR43003:SF13">
    <property type="entry name" value="DNA-3-METHYLADENINE GLYCOSYLASE 2"/>
    <property type="match status" value="1"/>
</dbReference>
<dbReference type="SUPFAM" id="SSF48150">
    <property type="entry name" value="DNA-glycosylase"/>
    <property type="match status" value="1"/>
</dbReference>
<dbReference type="GO" id="GO:0003700">
    <property type="term" value="F:DNA-binding transcription factor activity"/>
    <property type="evidence" value="ECO:0007669"/>
    <property type="project" value="InterPro"/>
</dbReference>
<dbReference type="InterPro" id="IPR051912">
    <property type="entry name" value="Alkylbase_DNA_Glycosylase/TA"/>
</dbReference>
<dbReference type="SUPFAM" id="SSF55945">
    <property type="entry name" value="TATA-box binding protein-like"/>
    <property type="match status" value="1"/>
</dbReference>
<dbReference type="InterPro" id="IPR018060">
    <property type="entry name" value="HTH_AraC"/>
</dbReference>
<dbReference type="Gene3D" id="3.40.10.10">
    <property type="entry name" value="DNA Methylphosphotriester Repair Domain"/>
    <property type="match status" value="1"/>
</dbReference>
<dbReference type="OrthoDB" id="9811249at2"/>
<dbReference type="SMART" id="SM01009">
    <property type="entry name" value="AlkA_N"/>
    <property type="match status" value="1"/>
</dbReference>
<dbReference type="Gene3D" id="1.10.1670.10">
    <property type="entry name" value="Helix-hairpin-Helix base-excision DNA repair enzymes (C-terminal)"/>
    <property type="match status" value="1"/>
</dbReference>
<dbReference type="GO" id="GO:0032131">
    <property type="term" value="F:alkylated DNA binding"/>
    <property type="evidence" value="ECO:0007669"/>
    <property type="project" value="TreeGrafter"/>
</dbReference>
<dbReference type="SMART" id="SM00342">
    <property type="entry name" value="HTH_ARAC"/>
    <property type="match status" value="1"/>
</dbReference>
<keyword evidence="9" id="KW-0805">Transcription regulation</keyword>
<dbReference type="FunFam" id="3.40.10.10:FF:000001">
    <property type="entry name" value="DNA-3-methyladenine glycosylase 2"/>
    <property type="match status" value="1"/>
</dbReference>
<keyword evidence="6" id="KW-0479">Metal-binding</keyword>